<comment type="similarity">
    <text evidence="2">Belongs to the CPA3 antiporters (TC 2.A.63) subunit E family.</text>
</comment>
<keyword evidence="9" id="KW-1185">Reference proteome</keyword>
<name>A0A1V0B500_9GAMM</name>
<dbReference type="GO" id="GO:0008324">
    <property type="term" value="F:monoatomic cation transmembrane transporter activity"/>
    <property type="evidence" value="ECO:0007669"/>
    <property type="project" value="InterPro"/>
</dbReference>
<feature type="transmembrane region" description="Helical" evidence="7">
    <location>
        <begin position="12"/>
        <end position="43"/>
    </location>
</feature>
<dbReference type="PANTHER" id="PTHR34584:SF1">
    <property type="entry name" value="NA(+)_H(+) ANTIPORTER SUBUNIT E1"/>
    <property type="match status" value="1"/>
</dbReference>
<dbReference type="AlphaFoldDB" id="A0A1V0B500"/>
<evidence type="ECO:0000256" key="4">
    <source>
        <dbReference type="ARBA" id="ARBA00022692"/>
    </source>
</evidence>
<dbReference type="PANTHER" id="PTHR34584">
    <property type="entry name" value="NA(+)/H(+) ANTIPORTER SUBUNIT E1"/>
    <property type="match status" value="1"/>
</dbReference>
<evidence type="ECO:0000256" key="7">
    <source>
        <dbReference type="SAM" id="Phobius"/>
    </source>
</evidence>
<dbReference type="Pfam" id="PF01899">
    <property type="entry name" value="MNHE"/>
    <property type="match status" value="1"/>
</dbReference>
<protein>
    <submittedName>
        <fullName evidence="8">Na+/H+ antiporter subunit E</fullName>
    </submittedName>
</protein>
<evidence type="ECO:0000256" key="2">
    <source>
        <dbReference type="ARBA" id="ARBA00006228"/>
    </source>
</evidence>
<dbReference type="GO" id="GO:0005886">
    <property type="term" value="C:plasma membrane"/>
    <property type="evidence" value="ECO:0007669"/>
    <property type="project" value="UniProtKB-SubCell"/>
</dbReference>
<dbReference type="NCBIfam" id="NF006518">
    <property type="entry name" value="PRK08965.1-2"/>
    <property type="match status" value="1"/>
</dbReference>
<dbReference type="InterPro" id="IPR002758">
    <property type="entry name" value="Cation_antiport_E"/>
</dbReference>
<gene>
    <name evidence="8" type="ORF">BVH74_09505</name>
</gene>
<comment type="subcellular location">
    <subcellularLocation>
        <location evidence="1">Cell membrane</location>
        <topology evidence="1">Multi-pass membrane protein</topology>
    </subcellularLocation>
</comment>
<evidence type="ECO:0000313" key="8">
    <source>
        <dbReference type="EMBL" id="AQZ94970.1"/>
    </source>
</evidence>
<sequence>MMSAKRWLPHPWLSLFLVIVWQLIMNDLSAGTLIMGFILAWGIPMLTDVFWPHPPTLHRPGVLLRFTLRVLWDIVVANLDVARLILGPSKNLRPAFVEYPLELTHDFAISLLASTISLTPGTVSADISADKRRLLIHGLDVADEQELIATIKQRYEQPLKEVFECSNS</sequence>
<evidence type="ECO:0000256" key="6">
    <source>
        <dbReference type="ARBA" id="ARBA00023136"/>
    </source>
</evidence>
<reference evidence="8 9" key="1">
    <citation type="submission" date="2017-03" db="EMBL/GenBank/DDBJ databases">
        <title>Complete genome sequence of the novel DNRA strain Pseudomonas sp. S-6-2 isolated from Chinese polluted river sediment. Journal of Biotechnology.</title>
        <authorList>
            <person name="Li J."/>
            <person name="Xiang F."/>
            <person name="Wang L."/>
            <person name="Xi L."/>
            <person name="Liu J."/>
        </authorList>
    </citation>
    <scope>NUCLEOTIDE SEQUENCE [LARGE SCALE GENOMIC DNA]</scope>
    <source>
        <strain evidence="8 9">S-6-2</strain>
    </source>
</reference>
<keyword evidence="4 7" id="KW-0812">Transmembrane</keyword>
<dbReference type="RefSeq" id="WP_080049839.1">
    <property type="nucleotide sequence ID" value="NZ_CP020100.1"/>
</dbReference>
<evidence type="ECO:0000256" key="3">
    <source>
        <dbReference type="ARBA" id="ARBA00022475"/>
    </source>
</evidence>
<evidence type="ECO:0000256" key="5">
    <source>
        <dbReference type="ARBA" id="ARBA00022989"/>
    </source>
</evidence>
<dbReference type="EMBL" id="CP020100">
    <property type="protein sequence ID" value="AQZ94970.1"/>
    <property type="molecule type" value="Genomic_DNA"/>
</dbReference>
<dbReference type="STRING" id="1931241.BVH74_09505"/>
<keyword evidence="3" id="KW-1003">Cell membrane</keyword>
<proteinExistence type="inferred from homology"/>
<dbReference type="KEGG" id="ppha:BVH74_09505"/>
<evidence type="ECO:0000313" key="9">
    <source>
        <dbReference type="Proteomes" id="UP000243488"/>
    </source>
</evidence>
<keyword evidence="5 7" id="KW-1133">Transmembrane helix</keyword>
<evidence type="ECO:0000256" key="1">
    <source>
        <dbReference type="ARBA" id="ARBA00004651"/>
    </source>
</evidence>
<organism evidence="8 9">
    <name type="scientific">Halopseudomonas phragmitis</name>
    <dbReference type="NCBI Taxonomy" id="1931241"/>
    <lineage>
        <taxon>Bacteria</taxon>
        <taxon>Pseudomonadati</taxon>
        <taxon>Pseudomonadota</taxon>
        <taxon>Gammaproteobacteria</taxon>
        <taxon>Pseudomonadales</taxon>
        <taxon>Pseudomonadaceae</taxon>
        <taxon>Halopseudomonas</taxon>
    </lineage>
</organism>
<dbReference type="PIRSF" id="PIRSF019239">
    <property type="entry name" value="MrpE"/>
    <property type="match status" value="1"/>
</dbReference>
<keyword evidence="6 7" id="KW-0472">Membrane</keyword>
<dbReference type="Proteomes" id="UP000243488">
    <property type="component" value="Chromosome"/>
</dbReference>
<accession>A0A1V0B500</accession>